<evidence type="ECO:0000259" key="1">
    <source>
        <dbReference type="Pfam" id="PF03625"/>
    </source>
</evidence>
<dbReference type="EMBL" id="CP001737">
    <property type="protein sequence ID" value="ACV76787.1"/>
    <property type="molecule type" value="Genomic_DNA"/>
</dbReference>
<gene>
    <name evidence="2" type="ordered locus">Namu_0357</name>
</gene>
<evidence type="ECO:0000313" key="2">
    <source>
        <dbReference type="EMBL" id="ACV76787.1"/>
    </source>
</evidence>
<feature type="domain" description="DUF302" evidence="1">
    <location>
        <begin position="44"/>
        <end position="107"/>
    </location>
</feature>
<dbReference type="STRING" id="479431.Namu_0357"/>
<sequence>MTGTTAAARPDYAIAVIVERPFAEVVQATRDALAAQGFGVLTEIDMRATLKAKIGADIAPQVILGACRPPLAHAAILAEPSIGLLLPCNVVVRSVADDRTRVETIDPAIMVTLTGNPGLQPVAAEARGRLTSALDSLVQSPTT</sequence>
<keyword evidence="3" id="KW-1185">Reference proteome</keyword>
<dbReference type="PIRSF" id="PIRSF021774">
    <property type="entry name" value="UCP021774"/>
    <property type="match status" value="1"/>
</dbReference>
<protein>
    <recommendedName>
        <fullName evidence="1">DUF302 domain-containing protein</fullName>
    </recommendedName>
</protein>
<dbReference type="KEGG" id="nml:Namu_0357"/>
<dbReference type="InterPro" id="IPR035923">
    <property type="entry name" value="TT1751-like_sf"/>
</dbReference>
<proteinExistence type="predicted"/>
<dbReference type="Proteomes" id="UP000002218">
    <property type="component" value="Chromosome"/>
</dbReference>
<name>C8X616_NAKMY</name>
<dbReference type="Pfam" id="PF03625">
    <property type="entry name" value="DUF302"/>
    <property type="match status" value="1"/>
</dbReference>
<dbReference type="SUPFAM" id="SSF103247">
    <property type="entry name" value="TT1751-like"/>
    <property type="match status" value="1"/>
</dbReference>
<organism evidence="2 3">
    <name type="scientific">Nakamurella multipartita (strain ATCC 700099 / DSM 44233 / CIP 104796 / JCM 9543 / NBRC 105858 / Y-104)</name>
    <name type="common">Microsphaera multipartita</name>
    <dbReference type="NCBI Taxonomy" id="479431"/>
    <lineage>
        <taxon>Bacteria</taxon>
        <taxon>Bacillati</taxon>
        <taxon>Actinomycetota</taxon>
        <taxon>Actinomycetes</taxon>
        <taxon>Nakamurellales</taxon>
        <taxon>Nakamurellaceae</taxon>
        <taxon>Nakamurella</taxon>
    </lineage>
</organism>
<dbReference type="HOGENOM" id="CLU_126998_1_0_11"/>
<accession>C8X616</accession>
<dbReference type="CDD" id="cd14797">
    <property type="entry name" value="DUF302"/>
    <property type="match status" value="1"/>
</dbReference>
<evidence type="ECO:0000313" key="3">
    <source>
        <dbReference type="Proteomes" id="UP000002218"/>
    </source>
</evidence>
<dbReference type="eggNOG" id="COG3439">
    <property type="taxonomic scope" value="Bacteria"/>
</dbReference>
<reference evidence="2 3" key="2">
    <citation type="journal article" date="2010" name="Stand. Genomic Sci.">
        <title>Complete genome sequence of Nakamurella multipartita type strain (Y-104).</title>
        <authorList>
            <person name="Tice H."/>
            <person name="Mayilraj S."/>
            <person name="Sims D."/>
            <person name="Lapidus A."/>
            <person name="Nolan M."/>
            <person name="Lucas S."/>
            <person name="Glavina Del Rio T."/>
            <person name="Copeland A."/>
            <person name="Cheng J.F."/>
            <person name="Meincke L."/>
            <person name="Bruce D."/>
            <person name="Goodwin L."/>
            <person name="Pitluck S."/>
            <person name="Ivanova N."/>
            <person name="Mavromatis K."/>
            <person name="Ovchinnikova G."/>
            <person name="Pati A."/>
            <person name="Chen A."/>
            <person name="Palaniappan K."/>
            <person name="Land M."/>
            <person name="Hauser L."/>
            <person name="Chang Y.J."/>
            <person name="Jeffries C.D."/>
            <person name="Detter J.C."/>
            <person name="Brettin T."/>
            <person name="Rohde M."/>
            <person name="Goker M."/>
            <person name="Bristow J."/>
            <person name="Eisen J.A."/>
            <person name="Markowitz V."/>
            <person name="Hugenholtz P."/>
            <person name="Kyrpides N.C."/>
            <person name="Klenk H.P."/>
            <person name="Chen F."/>
        </authorList>
    </citation>
    <scope>NUCLEOTIDE SEQUENCE [LARGE SCALE GENOMIC DNA]</scope>
    <source>
        <strain evidence="3">ATCC 700099 / DSM 44233 / CIP 104796 / JCM 9543 / NBRC 105858 / Y-104</strain>
    </source>
</reference>
<dbReference type="RefSeq" id="WP_012814262.1">
    <property type="nucleotide sequence ID" value="NC_013235.1"/>
</dbReference>
<dbReference type="PANTHER" id="PTHR38342:SF1">
    <property type="entry name" value="SLR5037 PROTEIN"/>
    <property type="match status" value="1"/>
</dbReference>
<dbReference type="AlphaFoldDB" id="C8X616"/>
<dbReference type="OrthoDB" id="9791067at2"/>
<reference evidence="3" key="1">
    <citation type="submission" date="2009-09" db="EMBL/GenBank/DDBJ databases">
        <title>The complete genome of Nakamurella multipartita DSM 44233.</title>
        <authorList>
            <consortium name="US DOE Joint Genome Institute (JGI-PGF)"/>
            <person name="Lucas S."/>
            <person name="Copeland A."/>
            <person name="Lapidus A."/>
            <person name="Glavina del Rio T."/>
            <person name="Dalin E."/>
            <person name="Tice H."/>
            <person name="Bruce D."/>
            <person name="Goodwin L."/>
            <person name="Pitluck S."/>
            <person name="Kyrpides N."/>
            <person name="Mavromatis K."/>
            <person name="Ivanova N."/>
            <person name="Ovchinnikova G."/>
            <person name="Sims D."/>
            <person name="Meincke L."/>
            <person name="Brettin T."/>
            <person name="Detter J.C."/>
            <person name="Han C."/>
            <person name="Larimer F."/>
            <person name="Land M."/>
            <person name="Hauser L."/>
            <person name="Markowitz V."/>
            <person name="Cheng J.-F."/>
            <person name="Hugenholtz P."/>
            <person name="Woyke T."/>
            <person name="Wu D."/>
            <person name="Klenk H.-P."/>
            <person name="Eisen J.A."/>
        </authorList>
    </citation>
    <scope>NUCLEOTIDE SEQUENCE [LARGE SCALE GENOMIC DNA]</scope>
    <source>
        <strain evidence="3">ATCC 700099 / DSM 44233 / CIP 104796 / JCM 9543 / NBRC 105858 / Y-104</strain>
    </source>
</reference>
<dbReference type="InParanoid" id="C8X616"/>
<dbReference type="PANTHER" id="PTHR38342">
    <property type="entry name" value="SLR5037 PROTEIN"/>
    <property type="match status" value="1"/>
</dbReference>
<dbReference type="Gene3D" id="3.30.310.70">
    <property type="entry name" value="TT1751-like domain"/>
    <property type="match status" value="1"/>
</dbReference>
<dbReference type="InterPro" id="IPR016796">
    <property type="entry name" value="UCP021774"/>
</dbReference>
<dbReference type="InterPro" id="IPR005180">
    <property type="entry name" value="DUF302"/>
</dbReference>